<dbReference type="Gene3D" id="3.10.350.10">
    <property type="entry name" value="LysM domain"/>
    <property type="match status" value="1"/>
</dbReference>
<comment type="caution">
    <text evidence="2">The sequence shown here is derived from an EMBL/GenBank/DDBJ whole genome shotgun (WGS) entry which is preliminary data.</text>
</comment>
<dbReference type="RefSeq" id="WP_344268696.1">
    <property type="nucleotide sequence ID" value="NZ_BAAAHV010000006.1"/>
</dbReference>
<proteinExistence type="predicted"/>
<sequence length="1084" mass="114885">MNCCARTSLTTPATTYQRPGLPALSRRIGTYARFRQSMLARLASRAALAPLTTRDPDDPAIALLDCWAVVGDVLTFYQERIANEGYLRTATEPESLNHLGTLVGYTPRPALAATTFLAYTLDPGARTVIPAGTAAKSVPAQNQLPQTFETTAELQAREEWNALQVATADPVDVTADTAPATEQIGIQGTTAALKPGDRLLLLFGKFPPVIRVVAEAATDFQANRTTAKLVISGLDDLNRAIAHLRKVIGTAVERKPAPSDWIDCTVTVLNNTETYLRGLGTSATVTYVLARTAHQVSTELAEQAALARAHASCAVQDWFRDSVGPVSDATDVLLKLCTAAMRESDPELRYLNNFAKELFCSSPGYRFEGSGDGCGCGCGYGTDCDRAAALIGLTPVLPWLRREPSRPPRKAVDLPSTVDQLFHAGSDVHPKLLIEADPRLGPNLHHAWANEQIAPPPALSGLQVLRTRAVAIARPAGAEADPAGTTKVWLDAVYDGIAGGSWVVLESPDGKRSAAQVTLVELASVDVTVPGKTDPVGKKQVTKITVNQVVSPVPGAGTVVWARGETLTAVGDPITKDVEGAEIELSRVYDGLRPGRWLVVSGERTDVPHTSGIQAAEVTMVAGIRQRVEPTRNGSRVRTFLSLATELSYRYRRDTVTLYGNVVEADQGETRTEVLGSGDPGVANQVFQLRQANADNPLTFRPSANASGAESTLAARVAGVRWHETEGLVWSGPTGHDYEVSVGAGGTRSLRFGDGVHGARLPAGVENVTAVYRIGAGHDGNVAAGQISQATGRPPGVRAVTNPLASGGGADGDGPADARASIPLRMLALDRLVSIRDYEDFTRARAGIGKAKAVKLSDGGRRVVHVTVAATGDARIDSSSGSVVALEAALAGFGDRGVGVRVAVRERVLLVLRAGVKVLPDYSWELVEPAVRAALLDKFSFARRELGEPAFLSEVFAAIQAVPGVDYAAITVFDGIAGDVTPVELATVADRLTEAKPCVGASGARFEEVFDEVGYVDSFGKDTLTTIALRHGLTVDELVRLNPGLESTELEWGQKLTVYRGIRPARLAVLPAGVPEALMLVRIP</sequence>
<feature type="domain" description="LysM" evidence="1">
    <location>
        <begin position="1013"/>
        <end position="1058"/>
    </location>
</feature>
<accession>A0ABW5IEU6</accession>
<protein>
    <submittedName>
        <fullName evidence="2">Baseplate assembly protein</fullName>
    </submittedName>
</protein>
<dbReference type="CDD" id="cd00118">
    <property type="entry name" value="LysM"/>
    <property type="match status" value="1"/>
</dbReference>
<dbReference type="InterPro" id="IPR036779">
    <property type="entry name" value="LysM_dom_sf"/>
</dbReference>
<dbReference type="NCBIfam" id="TIGR02243">
    <property type="entry name" value="putative baseplate assembly protein"/>
    <property type="match status" value="1"/>
</dbReference>
<gene>
    <name evidence="2" type="ORF">ACFSUT_47430</name>
</gene>
<keyword evidence="3" id="KW-1185">Reference proteome</keyword>
<dbReference type="PROSITE" id="PS51782">
    <property type="entry name" value="LYSM"/>
    <property type="match status" value="1"/>
</dbReference>
<reference evidence="3" key="1">
    <citation type="journal article" date="2019" name="Int. J. Syst. Evol. Microbiol.">
        <title>The Global Catalogue of Microorganisms (GCM) 10K type strain sequencing project: providing services to taxonomists for standard genome sequencing and annotation.</title>
        <authorList>
            <consortium name="The Broad Institute Genomics Platform"/>
            <consortium name="The Broad Institute Genome Sequencing Center for Infectious Disease"/>
            <person name="Wu L."/>
            <person name="Ma J."/>
        </authorList>
    </citation>
    <scope>NUCLEOTIDE SEQUENCE [LARGE SCALE GENOMIC DNA]</scope>
    <source>
        <strain evidence="3">CGMCC 4.7638</strain>
    </source>
</reference>
<dbReference type="SUPFAM" id="SSF54106">
    <property type="entry name" value="LysM domain"/>
    <property type="match status" value="1"/>
</dbReference>
<organism evidence="2 3">
    <name type="scientific">Amycolatopsis albidoflavus</name>
    <dbReference type="NCBI Taxonomy" id="102226"/>
    <lineage>
        <taxon>Bacteria</taxon>
        <taxon>Bacillati</taxon>
        <taxon>Actinomycetota</taxon>
        <taxon>Actinomycetes</taxon>
        <taxon>Pseudonocardiales</taxon>
        <taxon>Pseudonocardiaceae</taxon>
        <taxon>Amycolatopsis</taxon>
    </lineage>
</organism>
<evidence type="ECO:0000313" key="3">
    <source>
        <dbReference type="Proteomes" id="UP001597542"/>
    </source>
</evidence>
<dbReference type="InterPro" id="IPR011749">
    <property type="entry name" value="CHP02243"/>
</dbReference>
<dbReference type="InterPro" id="IPR018392">
    <property type="entry name" value="LysM"/>
</dbReference>
<dbReference type="EMBL" id="JBHUKQ010000036">
    <property type="protein sequence ID" value="MFD2487981.1"/>
    <property type="molecule type" value="Genomic_DNA"/>
</dbReference>
<evidence type="ECO:0000313" key="2">
    <source>
        <dbReference type="EMBL" id="MFD2487981.1"/>
    </source>
</evidence>
<name>A0ABW5IEU6_9PSEU</name>
<dbReference type="Pfam" id="PF01476">
    <property type="entry name" value="LysM"/>
    <property type="match status" value="1"/>
</dbReference>
<dbReference type="Proteomes" id="UP001597542">
    <property type="component" value="Unassembled WGS sequence"/>
</dbReference>
<evidence type="ECO:0000259" key="1">
    <source>
        <dbReference type="PROSITE" id="PS51782"/>
    </source>
</evidence>